<dbReference type="Proteomes" id="UP000236161">
    <property type="component" value="Unassembled WGS sequence"/>
</dbReference>
<keyword evidence="2" id="KW-0472">Membrane</keyword>
<organism evidence="3 4">
    <name type="scientific">Apostasia shenzhenica</name>
    <dbReference type="NCBI Taxonomy" id="1088818"/>
    <lineage>
        <taxon>Eukaryota</taxon>
        <taxon>Viridiplantae</taxon>
        <taxon>Streptophyta</taxon>
        <taxon>Embryophyta</taxon>
        <taxon>Tracheophyta</taxon>
        <taxon>Spermatophyta</taxon>
        <taxon>Magnoliopsida</taxon>
        <taxon>Liliopsida</taxon>
        <taxon>Asparagales</taxon>
        <taxon>Orchidaceae</taxon>
        <taxon>Apostasioideae</taxon>
        <taxon>Apostasia</taxon>
    </lineage>
</organism>
<dbReference type="OrthoDB" id="2126698at2759"/>
<evidence type="ECO:0000256" key="2">
    <source>
        <dbReference type="SAM" id="Phobius"/>
    </source>
</evidence>
<evidence type="ECO:0000313" key="3">
    <source>
        <dbReference type="EMBL" id="PKA58519.1"/>
    </source>
</evidence>
<dbReference type="GO" id="GO:0015297">
    <property type="term" value="F:antiporter activity"/>
    <property type="evidence" value="ECO:0007669"/>
    <property type="project" value="InterPro"/>
</dbReference>
<dbReference type="PANTHER" id="PTHR11206">
    <property type="entry name" value="MULTIDRUG RESISTANCE PROTEIN"/>
    <property type="match status" value="1"/>
</dbReference>
<feature type="transmembrane region" description="Helical" evidence="2">
    <location>
        <begin position="157"/>
        <end position="178"/>
    </location>
</feature>
<feature type="transmembrane region" description="Helical" evidence="2">
    <location>
        <begin position="291"/>
        <end position="314"/>
    </location>
</feature>
<keyword evidence="2" id="KW-0812">Transmembrane</keyword>
<gene>
    <name evidence="3" type="primary">TT12</name>
    <name evidence="3" type="ORF">AXF42_Ash008806</name>
</gene>
<dbReference type="Pfam" id="PF01554">
    <property type="entry name" value="MatE"/>
    <property type="match status" value="2"/>
</dbReference>
<evidence type="ECO:0000313" key="4">
    <source>
        <dbReference type="Proteomes" id="UP000236161"/>
    </source>
</evidence>
<name>A0A2I0ASI8_9ASPA</name>
<keyword evidence="2" id="KW-1133">Transmembrane helix</keyword>
<feature type="transmembrane region" description="Helical" evidence="2">
    <location>
        <begin position="42"/>
        <end position="63"/>
    </location>
</feature>
<feature type="transmembrane region" description="Helical" evidence="2">
    <location>
        <begin position="75"/>
        <end position="103"/>
    </location>
</feature>
<feature type="transmembrane region" description="Helical" evidence="2">
    <location>
        <begin position="259"/>
        <end position="279"/>
    </location>
</feature>
<comment type="similarity">
    <text evidence="1">Belongs to the multi antimicrobial extrusion (MATE) (TC 2.A.66.1) family.</text>
</comment>
<dbReference type="InterPro" id="IPR002528">
    <property type="entry name" value="MATE_fam"/>
</dbReference>
<feature type="transmembrane region" description="Helical" evidence="2">
    <location>
        <begin position="215"/>
        <end position="238"/>
    </location>
</feature>
<dbReference type="GO" id="GO:0042910">
    <property type="term" value="F:xenobiotic transmembrane transporter activity"/>
    <property type="evidence" value="ECO:0007669"/>
    <property type="project" value="InterPro"/>
</dbReference>
<dbReference type="EMBL" id="KZ451951">
    <property type="protein sequence ID" value="PKA58519.1"/>
    <property type="molecule type" value="Genomic_DNA"/>
</dbReference>
<evidence type="ECO:0000256" key="1">
    <source>
        <dbReference type="ARBA" id="ARBA00010199"/>
    </source>
</evidence>
<reference evidence="3 4" key="1">
    <citation type="journal article" date="2017" name="Nature">
        <title>The Apostasia genome and the evolution of orchids.</title>
        <authorList>
            <person name="Zhang G.Q."/>
            <person name="Liu K.W."/>
            <person name="Li Z."/>
            <person name="Lohaus R."/>
            <person name="Hsiao Y.Y."/>
            <person name="Niu S.C."/>
            <person name="Wang J.Y."/>
            <person name="Lin Y.C."/>
            <person name="Xu Q."/>
            <person name="Chen L.J."/>
            <person name="Yoshida K."/>
            <person name="Fujiwara S."/>
            <person name="Wang Z.W."/>
            <person name="Zhang Y.Q."/>
            <person name="Mitsuda N."/>
            <person name="Wang M."/>
            <person name="Liu G.H."/>
            <person name="Pecoraro L."/>
            <person name="Huang H.X."/>
            <person name="Xiao X.J."/>
            <person name="Lin M."/>
            <person name="Wu X.Y."/>
            <person name="Wu W.L."/>
            <person name="Chen Y.Y."/>
            <person name="Chang S.B."/>
            <person name="Sakamoto S."/>
            <person name="Ohme-Takagi M."/>
            <person name="Yagi M."/>
            <person name="Zeng S.J."/>
            <person name="Shen C.Y."/>
            <person name="Yeh C.M."/>
            <person name="Luo Y.B."/>
            <person name="Tsai W.C."/>
            <person name="Van de Peer Y."/>
            <person name="Liu Z.J."/>
        </authorList>
    </citation>
    <scope>NUCLEOTIDE SEQUENCE [LARGE SCALE GENOMIC DNA]</scope>
    <source>
        <strain evidence="4">cv. Shenzhen</strain>
        <tissue evidence="3">Stem</tissue>
    </source>
</reference>
<feature type="transmembrane region" description="Helical" evidence="2">
    <location>
        <begin position="190"/>
        <end position="209"/>
    </location>
</feature>
<proteinExistence type="inferred from homology"/>
<feature type="transmembrane region" description="Helical" evidence="2">
    <location>
        <begin position="124"/>
        <end position="145"/>
    </location>
</feature>
<protein>
    <submittedName>
        <fullName evidence="3">Protein transparent TESTA 12</fullName>
    </submittedName>
</protein>
<sequence>MSAVRSTLESSREEVAAAAAAAAEEEEEVGLLRRVWSEKKKLWVVAGPAIVVRVSTFGITVVTQSFIGRLSSTELAAYAIVSTVILRFASGIIFGMASALETLSGQAFGAKQKHMLGIYLQRSWIILLLTTIFLVPLFIFTSPILRLLGQQMTITTTAATFSLWFIPLAFSFVFTYTFQIFFQSQSKNSIISYLACLSLALHILFSWLVVSKLSFGVSGAIGSSVIVLWFTIIGEFIFLFSDQCRDTWKGFSWDALRDLWPIIKLSFSSGLMIWVRVANELGAGSAKNAKFTIRVAVATSLVIGLLFFALFLVFRGNLAYLFTKSSKVASTVSNLSPLLALSLILNSLQPVLSEYMVRDVDWHRSANISTLFYHLENRLELAGGCIDKYINKNPYLITKLSTWSSLHSCHHI</sequence>
<dbReference type="AlphaFoldDB" id="A0A2I0ASI8"/>
<keyword evidence="4" id="KW-1185">Reference proteome</keyword>
<dbReference type="GO" id="GO:0016020">
    <property type="term" value="C:membrane"/>
    <property type="evidence" value="ECO:0007669"/>
    <property type="project" value="InterPro"/>
</dbReference>
<accession>A0A2I0ASI8</accession>